<dbReference type="InterPro" id="IPR003646">
    <property type="entry name" value="SH3-like_bac-type"/>
</dbReference>
<dbReference type="Pfam" id="PF08239">
    <property type="entry name" value="SH3_3"/>
    <property type="match status" value="1"/>
</dbReference>
<dbReference type="PROSITE" id="PS51781">
    <property type="entry name" value="SH3B"/>
    <property type="match status" value="1"/>
</dbReference>
<proteinExistence type="predicted"/>
<evidence type="ECO:0000313" key="3">
    <source>
        <dbReference type="Proteomes" id="UP000270185"/>
    </source>
</evidence>
<gene>
    <name evidence="2" type="ORF">EIB73_08115</name>
</gene>
<dbReference type="Gene3D" id="2.30.30.40">
    <property type="entry name" value="SH3 Domains"/>
    <property type="match status" value="1"/>
</dbReference>
<keyword evidence="3" id="KW-1185">Reference proteome</keyword>
<dbReference type="OrthoDB" id="7054664at2"/>
<dbReference type="AlphaFoldDB" id="A0A3G8XIC3"/>
<accession>A0A3G8XIC3</accession>
<evidence type="ECO:0000313" key="2">
    <source>
        <dbReference type="EMBL" id="AZI33140.1"/>
    </source>
</evidence>
<dbReference type="KEGG" id="ccas:EIB73_08115"/>
<organism evidence="2 3">
    <name type="scientific">Kaistella carnis</name>
    <dbReference type="NCBI Taxonomy" id="1241979"/>
    <lineage>
        <taxon>Bacteria</taxon>
        <taxon>Pseudomonadati</taxon>
        <taxon>Bacteroidota</taxon>
        <taxon>Flavobacteriia</taxon>
        <taxon>Flavobacteriales</taxon>
        <taxon>Weeksellaceae</taxon>
        <taxon>Chryseobacterium group</taxon>
        <taxon>Kaistella</taxon>
    </lineage>
</organism>
<evidence type="ECO:0000259" key="1">
    <source>
        <dbReference type="PROSITE" id="PS51781"/>
    </source>
</evidence>
<feature type="domain" description="SH3b" evidence="1">
    <location>
        <begin position="296"/>
        <end position="359"/>
    </location>
</feature>
<dbReference type="RefSeq" id="WP_125024340.1">
    <property type="nucleotide sequence ID" value="NZ_CP034159.1"/>
</dbReference>
<sequence length="359" mass="42034">MKYILLPISLFIINSCKGQKEDKLIIIKKNDCHDILKEFVITSNITNPFKNKMDVEIEDIDSNKATLKLFVKDNITNENTVGWLVIDKKQQKLLDITNDIEHPQNLIYKKKIWENIMECYFKNTNKKNHKMNAIKFSDLFNEGTNIEFSPNDLKTDNRREVTDFKNKLELYEKQHADLASFDIKNLSYLINNETFFDLQYYTNSGWLQYFIKTYKIDSSRLTDIMSLAIKQEDFIAVKILIENNYIVSKKDIDIISYTENEVKEKIKENKTDGYESYLISNSKINMISNLLLAKFKANKIQDSDGYTNLRKDKLATSEVLQKVKSGENIEVIDNSGDWFLVKTKEGKEGYIHKSRIKSK</sequence>
<protein>
    <submittedName>
        <fullName evidence="2">SH3 domain-containing protein</fullName>
    </submittedName>
</protein>
<dbReference type="EMBL" id="CP034159">
    <property type="protein sequence ID" value="AZI33140.1"/>
    <property type="molecule type" value="Genomic_DNA"/>
</dbReference>
<dbReference type="Proteomes" id="UP000270185">
    <property type="component" value="Chromosome"/>
</dbReference>
<name>A0A3G8XIC3_9FLAO</name>
<reference evidence="3" key="1">
    <citation type="submission" date="2018-11" db="EMBL/GenBank/DDBJ databases">
        <title>Proposal to divide the Flavobacteriaceae and reorganize its genera based on Amino Acid Identity values calculated from whole genome sequences.</title>
        <authorList>
            <person name="Nicholson A.C."/>
            <person name="Gulvik C.A."/>
            <person name="Whitney A.M."/>
            <person name="Humrighouse B.W."/>
            <person name="Bell M."/>
            <person name="Holmes B."/>
            <person name="Steigerwalt A.G."/>
            <person name="Villarma A."/>
            <person name="Sheth M."/>
            <person name="Batra D."/>
            <person name="Pryor J."/>
            <person name="Bernardet J.-F."/>
            <person name="Hugo C."/>
            <person name="Kampfer P."/>
            <person name="Newman J.D."/>
            <person name="McQuiston J.R."/>
        </authorList>
    </citation>
    <scope>NUCLEOTIDE SEQUENCE [LARGE SCALE GENOMIC DNA]</scope>
    <source>
        <strain evidence="3">G0081</strain>
    </source>
</reference>